<evidence type="ECO:0000313" key="3">
    <source>
        <dbReference type="Proteomes" id="UP000019483"/>
    </source>
</evidence>
<dbReference type="InterPro" id="IPR018247">
    <property type="entry name" value="EF_Hand_1_Ca_BS"/>
</dbReference>
<keyword evidence="1" id="KW-0175">Coiled coil</keyword>
<protein>
    <recommendedName>
        <fullName evidence="4">EF-hand domain-containing protein</fullName>
    </recommendedName>
</protein>
<reference evidence="2 3" key="1">
    <citation type="submission" date="2013-08" db="EMBL/GenBank/DDBJ databases">
        <authorList>
            <consortium name="DOE Joint Genome Institute"/>
            <person name="Eisen J."/>
            <person name="Huntemann M."/>
            <person name="Han J."/>
            <person name="Chen A."/>
            <person name="Kyrpides N."/>
            <person name="Mavromatis K."/>
            <person name="Markowitz V."/>
            <person name="Palaniappan K."/>
            <person name="Ivanova N."/>
            <person name="Schaumberg A."/>
            <person name="Pati A."/>
            <person name="Liolios K."/>
            <person name="Nordberg H.P."/>
            <person name="Cantor M.N."/>
            <person name="Hua S.X."/>
            <person name="Woyke T."/>
        </authorList>
    </citation>
    <scope>NUCLEOTIDE SEQUENCE [LARGE SCALE GENOMIC DNA]</scope>
    <source>
        <strain evidence="2 3">DSM 2278</strain>
    </source>
</reference>
<comment type="caution">
    <text evidence="2">The sequence shown here is derived from an EMBL/GenBank/DDBJ whole genome shotgun (WGS) entry which is preliminary data.</text>
</comment>
<organism evidence="2 3">
    <name type="scientific">Methanolobus tindarius DSM 2278</name>
    <dbReference type="NCBI Taxonomy" id="1090322"/>
    <lineage>
        <taxon>Archaea</taxon>
        <taxon>Methanobacteriati</taxon>
        <taxon>Methanobacteriota</taxon>
        <taxon>Stenosarchaea group</taxon>
        <taxon>Methanomicrobia</taxon>
        <taxon>Methanosarcinales</taxon>
        <taxon>Methanosarcinaceae</taxon>
        <taxon>Methanolobus</taxon>
    </lineage>
</organism>
<keyword evidence="3" id="KW-1185">Reference proteome</keyword>
<dbReference type="PROSITE" id="PS00018">
    <property type="entry name" value="EF_HAND_1"/>
    <property type="match status" value="1"/>
</dbReference>
<dbReference type="RefSeq" id="WP_023846525.1">
    <property type="nucleotide sequence ID" value="NZ_AZAJ01000001.1"/>
</dbReference>
<gene>
    <name evidence="2" type="ORF">MettiDRAFT_2892</name>
</gene>
<sequence>MKSTEQADLEILGFFRGTNNFSSLKINPIDESKYTLQDLEYKEVEQLRNIIIKLEQNENIVLCARGDSKESIKEHDEFINSGLVKCFVVGEKAQFYFQSALGLDHICSTKNKKNKLEEIERLRVSVNKEIQKSSSRDMGKVDGQFSCKLIDYLQNQEMSVIESWNIFLHSLLHNQGNNVFKPYSYFISLTHGNKKYKTARYFALKDKENETKKDIGVVFVYILDKNKNKYISASELLERSKEHNVKWYPDVDNEIMVIGALWPHNIIGFFEVEDEKVNRFILNYWFYKEMKSNHNHDFSQGVHVDQGDKFEKFQRYANDLKLTHISQYYSDNGEQYILKIDKLNVIKVPDIDFEDEF</sequence>
<evidence type="ECO:0000313" key="2">
    <source>
        <dbReference type="EMBL" id="ETA69393.1"/>
    </source>
</evidence>
<evidence type="ECO:0008006" key="4">
    <source>
        <dbReference type="Google" id="ProtNLM"/>
    </source>
</evidence>
<dbReference type="Proteomes" id="UP000019483">
    <property type="component" value="Unassembled WGS sequence"/>
</dbReference>
<feature type="coiled-coil region" evidence="1">
    <location>
        <begin position="109"/>
        <end position="136"/>
    </location>
</feature>
<name>W9DUB2_METTI</name>
<dbReference type="OrthoDB" id="385981at2157"/>
<dbReference type="AlphaFoldDB" id="W9DUB2"/>
<dbReference type="EMBL" id="AZAJ01000001">
    <property type="protein sequence ID" value="ETA69393.1"/>
    <property type="molecule type" value="Genomic_DNA"/>
</dbReference>
<proteinExistence type="predicted"/>
<dbReference type="STRING" id="1090322.MettiDRAFT_2892"/>
<evidence type="ECO:0000256" key="1">
    <source>
        <dbReference type="SAM" id="Coils"/>
    </source>
</evidence>
<accession>W9DUB2</accession>